<dbReference type="Proteomes" id="UP000218231">
    <property type="component" value="Unassembled WGS sequence"/>
</dbReference>
<evidence type="ECO:0000313" key="7">
    <source>
        <dbReference type="Proteomes" id="UP000218231"/>
    </source>
</evidence>
<evidence type="ECO:0000259" key="5">
    <source>
        <dbReference type="SMART" id="SM00642"/>
    </source>
</evidence>
<dbReference type="SUPFAM" id="SSF51445">
    <property type="entry name" value="(Trans)glycosidases"/>
    <property type="match status" value="1"/>
</dbReference>
<protein>
    <recommendedName>
        <fullName evidence="2">alpha-glucosidase</fullName>
        <ecNumber evidence="2">3.2.1.20</ecNumber>
    </recommendedName>
</protein>
<dbReference type="PANTHER" id="PTHR10357">
    <property type="entry name" value="ALPHA-AMYLASE FAMILY MEMBER"/>
    <property type="match status" value="1"/>
</dbReference>
<feature type="region of interest" description="Disordered" evidence="3">
    <location>
        <begin position="44"/>
        <end position="78"/>
    </location>
</feature>
<feature type="domain" description="Glycosyl hydrolase family 13 catalytic" evidence="5">
    <location>
        <begin position="139"/>
        <end position="539"/>
    </location>
</feature>
<dbReference type="PANTHER" id="PTHR10357:SF230">
    <property type="entry name" value="GLYCOSYL HYDROLASE FAMILY 13 CATALYTIC DOMAIN-CONTAINING PROTEIN"/>
    <property type="match status" value="1"/>
</dbReference>
<feature type="compositionally biased region" description="Acidic residues" evidence="3">
    <location>
        <begin position="1"/>
        <end position="12"/>
    </location>
</feature>
<feature type="region of interest" description="Disordered" evidence="3">
    <location>
        <begin position="1"/>
        <end position="27"/>
    </location>
</feature>
<keyword evidence="7" id="KW-1185">Reference proteome</keyword>
<dbReference type="EC" id="3.2.1.20" evidence="2"/>
<gene>
    <name evidence="6" type="ORF">WR25_10342</name>
</gene>
<feature type="transmembrane region" description="Helical" evidence="4">
    <location>
        <begin position="97"/>
        <end position="119"/>
    </location>
</feature>
<dbReference type="STRING" id="2018661.A0A2A2J9F2"/>
<evidence type="ECO:0000313" key="6">
    <source>
        <dbReference type="EMBL" id="PAV58241.1"/>
    </source>
</evidence>
<evidence type="ECO:0000256" key="1">
    <source>
        <dbReference type="ARBA" id="ARBA00001657"/>
    </source>
</evidence>
<dbReference type="SMART" id="SM00642">
    <property type="entry name" value="Aamy"/>
    <property type="match status" value="1"/>
</dbReference>
<dbReference type="OrthoDB" id="1740265at2759"/>
<accession>A0A2A2J9F2</accession>
<dbReference type="InterPro" id="IPR045857">
    <property type="entry name" value="O16G_dom_2"/>
</dbReference>
<sequence>MKSMYADDEEEYDPRLMPGPEGKIPRFYEVDRGNKTESYITAVTSNPIHPKYPGPGYEQVPPAEDEDDQPDGDRVGLTERQLRKYRDDPVWKAIRRVLFVACCLLWLLLFLAVIFLVFFSSKCEAIEGPNWWQTTVAYNIWVPSFQDSDGDGYGDIKGVIDRMEHLRKSGVQTIWPNPLLASPDFSLAVNSHHEIDPRLGAVKQTDELIETIRDKGMKLVISLPVATTSLQHQWFQNSASASKPEYQNFSQFYIWASKSSDSSYFAPHKNLFYLHEFNNSKAAVLNWQDEHVQKQIKQVLSDWIERGIDGFYLTDVEYLARSPNGTEPDWSGIRERIKEIRRHVDAYTRESVTAQGKKIALFASRDDAKERDKKELVESGLDTVINYELSKVEKNSKICHKNEGSIAYCVYEILSDVLRFHLLYPQVWPQWQLGDAFTSRIATRVESRAQAEALLLVQLVVPGTINVYYGDEIGMTDLPDDRKVPKQRGQMQWTAEGGFSSSDANKIPVNTDVKNINWERQYSQTTSSLKMFRRVAKLRLRDETLKRGTTLVGQLVKGAFTITRFIEGDNSTSSNIYTVAVNFSPQSINLPLDDFPSYNNLEKATVIN</sequence>
<comment type="catalytic activity">
    <reaction evidence="1">
        <text>Hydrolysis of terminal, non-reducing (1-&gt;4)-linked alpha-D-glucose residues with release of alpha-D-glucose.</text>
        <dbReference type="EC" id="3.2.1.20"/>
    </reaction>
</comment>
<evidence type="ECO:0000256" key="4">
    <source>
        <dbReference type="SAM" id="Phobius"/>
    </source>
</evidence>
<dbReference type="Gene3D" id="3.20.20.80">
    <property type="entry name" value="Glycosidases"/>
    <property type="match status" value="1"/>
</dbReference>
<organism evidence="6 7">
    <name type="scientific">Diploscapter pachys</name>
    <dbReference type="NCBI Taxonomy" id="2018661"/>
    <lineage>
        <taxon>Eukaryota</taxon>
        <taxon>Metazoa</taxon>
        <taxon>Ecdysozoa</taxon>
        <taxon>Nematoda</taxon>
        <taxon>Chromadorea</taxon>
        <taxon>Rhabditida</taxon>
        <taxon>Rhabditina</taxon>
        <taxon>Rhabditomorpha</taxon>
        <taxon>Rhabditoidea</taxon>
        <taxon>Rhabditidae</taxon>
        <taxon>Diploscapter</taxon>
    </lineage>
</organism>
<keyword evidence="4" id="KW-1133">Transmembrane helix</keyword>
<dbReference type="AlphaFoldDB" id="A0A2A2J9F2"/>
<dbReference type="Pfam" id="PF00128">
    <property type="entry name" value="Alpha-amylase"/>
    <property type="match status" value="1"/>
</dbReference>
<keyword evidence="4" id="KW-0812">Transmembrane</keyword>
<proteinExistence type="predicted"/>
<dbReference type="InterPro" id="IPR031984">
    <property type="entry name" value="SLC3A2_N"/>
</dbReference>
<dbReference type="InterPro" id="IPR017853">
    <property type="entry name" value="GH"/>
</dbReference>
<evidence type="ECO:0000256" key="2">
    <source>
        <dbReference type="ARBA" id="ARBA00012741"/>
    </source>
</evidence>
<keyword evidence="4" id="KW-0472">Membrane</keyword>
<dbReference type="GO" id="GO:0005975">
    <property type="term" value="P:carbohydrate metabolic process"/>
    <property type="evidence" value="ECO:0007669"/>
    <property type="project" value="InterPro"/>
</dbReference>
<comment type="caution">
    <text evidence="6">The sequence shown here is derived from an EMBL/GenBank/DDBJ whole genome shotgun (WGS) entry which is preliminary data.</text>
</comment>
<dbReference type="InterPro" id="IPR006047">
    <property type="entry name" value="GH13_cat_dom"/>
</dbReference>
<reference evidence="6 7" key="1">
    <citation type="journal article" date="2017" name="Curr. Biol.">
        <title>Genome architecture and evolution of a unichromosomal asexual nematode.</title>
        <authorList>
            <person name="Fradin H."/>
            <person name="Zegar C."/>
            <person name="Gutwein M."/>
            <person name="Lucas J."/>
            <person name="Kovtun M."/>
            <person name="Corcoran D."/>
            <person name="Baugh L.R."/>
            <person name="Kiontke K."/>
            <person name="Gunsalus K."/>
            <person name="Fitch D.H."/>
            <person name="Piano F."/>
        </authorList>
    </citation>
    <scope>NUCLEOTIDE SEQUENCE [LARGE SCALE GENOMIC DNA]</scope>
    <source>
        <strain evidence="6">PF1309</strain>
    </source>
</reference>
<name>A0A2A2J9F2_9BILA</name>
<dbReference type="Pfam" id="PF16028">
    <property type="entry name" value="SLC3A2_N"/>
    <property type="match status" value="1"/>
</dbReference>
<dbReference type="Gene3D" id="3.90.400.10">
    <property type="entry name" value="Oligo-1,6-glucosidase, Domain 2"/>
    <property type="match status" value="1"/>
</dbReference>
<dbReference type="EMBL" id="LIAE01010591">
    <property type="protein sequence ID" value="PAV58241.1"/>
    <property type="molecule type" value="Genomic_DNA"/>
</dbReference>
<evidence type="ECO:0000256" key="3">
    <source>
        <dbReference type="SAM" id="MobiDB-lite"/>
    </source>
</evidence>
<dbReference type="GO" id="GO:0004558">
    <property type="term" value="F:alpha-1,4-glucosidase activity"/>
    <property type="evidence" value="ECO:0007669"/>
    <property type="project" value="UniProtKB-EC"/>
</dbReference>